<evidence type="ECO:0000256" key="4">
    <source>
        <dbReference type="ARBA" id="ARBA00023136"/>
    </source>
</evidence>
<evidence type="ECO:0000256" key="1">
    <source>
        <dbReference type="ARBA" id="ARBA00004370"/>
    </source>
</evidence>
<dbReference type="PANTHER" id="PTHR23360">
    <property type="entry name" value="G-PROTEIN COUPLED RECEPTORS FAMILY 1 PROFILE DOMAIN-CONTAINING PROTEIN-RELATED"/>
    <property type="match status" value="1"/>
</dbReference>
<feature type="transmembrane region" description="Helical" evidence="5">
    <location>
        <begin position="239"/>
        <end position="260"/>
    </location>
</feature>
<feature type="transmembrane region" description="Helical" evidence="5">
    <location>
        <begin position="193"/>
        <end position="213"/>
    </location>
</feature>
<evidence type="ECO:0000259" key="6">
    <source>
        <dbReference type="PROSITE" id="PS50262"/>
    </source>
</evidence>
<evidence type="ECO:0000256" key="5">
    <source>
        <dbReference type="SAM" id="Phobius"/>
    </source>
</evidence>
<organism evidence="7 8">
    <name type="scientific">Onchocerca volvulus</name>
    <dbReference type="NCBI Taxonomy" id="6282"/>
    <lineage>
        <taxon>Eukaryota</taxon>
        <taxon>Metazoa</taxon>
        <taxon>Ecdysozoa</taxon>
        <taxon>Nematoda</taxon>
        <taxon>Chromadorea</taxon>
        <taxon>Rhabditida</taxon>
        <taxon>Spirurina</taxon>
        <taxon>Spiruromorpha</taxon>
        <taxon>Filarioidea</taxon>
        <taxon>Onchocercidae</taxon>
        <taxon>Onchocerca</taxon>
    </lineage>
</organism>
<reference evidence="8" key="1">
    <citation type="submission" date="2013-10" db="EMBL/GenBank/DDBJ databases">
        <title>Genome sequencing of Onchocerca volvulus.</title>
        <authorList>
            <person name="Cotton J."/>
            <person name="Tsai J."/>
            <person name="Stanley E."/>
            <person name="Tracey A."/>
            <person name="Holroyd N."/>
            <person name="Lustigman S."/>
            <person name="Berriman M."/>
        </authorList>
    </citation>
    <scope>NUCLEOTIDE SEQUENCE</scope>
</reference>
<sequence length="365" mass="42415">MSNSTSFIIQDINECFNFRNELLKAISFVPFGFLSSICNVILIIAILRSNHLRSRREIQIICALSIADFLEAFASFSAGIYRILVIVLDLKDKKFYLLHCMLLPHSWLWRWSDFATSFMLLTITFDRLISVIFPLKYINWQSTYSYIVIGTPYALSILLSTFAWYRPITKHIEISMLCTNVYISPKFYMFSKYLTALSSILSVVFYIPAIFLVKIRGKHMSQILTNSQMDRQRRAQMRMTITLAFSCSLTFFLDVIPRAVGIYGSFGGNPVEMEGQCESAMQILFHLTKVNSLFNLFVHYHRNSAIRESILNVIRIFYTCKKRSIEGDTKRNNDDDEDPLIRCYKEDERENQDEAYGSRKLVMNG</sequence>
<feature type="transmembrane region" description="Helical" evidence="5">
    <location>
        <begin position="26"/>
        <end position="48"/>
    </location>
</feature>
<comment type="subcellular location">
    <subcellularLocation>
        <location evidence="1">Membrane</location>
    </subcellularLocation>
</comment>
<reference evidence="7" key="2">
    <citation type="submission" date="2022-06" db="UniProtKB">
        <authorList>
            <consortium name="EnsemblMetazoa"/>
        </authorList>
    </citation>
    <scope>IDENTIFICATION</scope>
</reference>
<dbReference type="GO" id="GO:0016020">
    <property type="term" value="C:membrane"/>
    <property type="evidence" value="ECO:0007669"/>
    <property type="project" value="UniProtKB-SubCell"/>
</dbReference>
<dbReference type="SMART" id="SM01381">
    <property type="entry name" value="7TM_GPCR_Srsx"/>
    <property type="match status" value="1"/>
</dbReference>
<dbReference type="OMA" id="EISMLCT"/>
<keyword evidence="8" id="KW-1185">Reference proteome</keyword>
<keyword evidence="2 5" id="KW-0812">Transmembrane</keyword>
<dbReference type="InterPro" id="IPR000276">
    <property type="entry name" value="GPCR_Rhodpsn"/>
</dbReference>
<dbReference type="Pfam" id="PF10320">
    <property type="entry name" value="7TM_GPCR_Srsx"/>
    <property type="match status" value="1"/>
</dbReference>
<protein>
    <submittedName>
        <fullName evidence="7">G_PROTEIN_RECEP_F1_2 domain-containing protein</fullName>
    </submittedName>
</protein>
<evidence type="ECO:0000256" key="2">
    <source>
        <dbReference type="ARBA" id="ARBA00022692"/>
    </source>
</evidence>
<proteinExistence type="predicted"/>
<dbReference type="Gene3D" id="1.20.1070.10">
    <property type="entry name" value="Rhodopsin 7-helix transmembrane proteins"/>
    <property type="match status" value="1"/>
</dbReference>
<feature type="transmembrane region" description="Helical" evidence="5">
    <location>
        <begin position="60"/>
        <end position="88"/>
    </location>
</feature>
<dbReference type="InterPro" id="IPR019424">
    <property type="entry name" value="7TM_GPCR_Srsx"/>
</dbReference>
<feature type="transmembrane region" description="Helical" evidence="5">
    <location>
        <begin position="144"/>
        <end position="165"/>
    </location>
</feature>
<dbReference type="Proteomes" id="UP000024404">
    <property type="component" value="Unassembled WGS sequence"/>
</dbReference>
<dbReference type="InterPro" id="IPR047130">
    <property type="entry name" value="7TM_GPCR_Srsx_nematod"/>
</dbReference>
<accession>A0A8R1XL88</accession>
<dbReference type="EnsemblMetazoa" id="OVOC10826.1">
    <property type="protein sequence ID" value="OVOC10826.1"/>
    <property type="gene ID" value="WBGene00247635"/>
</dbReference>
<dbReference type="CDD" id="cd00637">
    <property type="entry name" value="7tm_classA_rhodopsin-like"/>
    <property type="match status" value="1"/>
</dbReference>
<feature type="transmembrane region" description="Helical" evidence="5">
    <location>
        <begin position="108"/>
        <end position="132"/>
    </location>
</feature>
<evidence type="ECO:0000313" key="8">
    <source>
        <dbReference type="Proteomes" id="UP000024404"/>
    </source>
</evidence>
<evidence type="ECO:0000313" key="7">
    <source>
        <dbReference type="EnsemblMetazoa" id="OVOC10826.1"/>
    </source>
</evidence>
<dbReference type="EMBL" id="CMVM020000345">
    <property type="status" value="NOT_ANNOTATED_CDS"/>
    <property type="molecule type" value="Genomic_DNA"/>
</dbReference>
<dbReference type="AlphaFoldDB" id="A0A8R1XL88"/>
<dbReference type="SUPFAM" id="SSF81321">
    <property type="entry name" value="Family A G protein-coupled receptor-like"/>
    <property type="match status" value="1"/>
</dbReference>
<feature type="domain" description="G-protein coupled receptors family 1 profile" evidence="6">
    <location>
        <begin position="38"/>
        <end position="299"/>
    </location>
</feature>
<name>A0A8R1XL88_ONCVO</name>
<dbReference type="GO" id="GO:0004930">
    <property type="term" value="F:G protein-coupled receptor activity"/>
    <property type="evidence" value="ECO:0007669"/>
    <property type="project" value="InterPro"/>
</dbReference>
<evidence type="ECO:0000256" key="3">
    <source>
        <dbReference type="ARBA" id="ARBA00022989"/>
    </source>
</evidence>
<keyword evidence="3 5" id="KW-1133">Transmembrane helix</keyword>
<dbReference type="PANTHER" id="PTHR23360:SF29">
    <property type="entry name" value="G_PROTEIN_RECEP_F1_2 DOMAIN-CONTAINING PROTEIN"/>
    <property type="match status" value="1"/>
</dbReference>
<dbReference type="InterPro" id="IPR017452">
    <property type="entry name" value="GPCR_Rhodpsn_7TM"/>
</dbReference>
<dbReference type="PROSITE" id="PS50262">
    <property type="entry name" value="G_PROTEIN_RECEP_F1_2"/>
    <property type="match status" value="1"/>
</dbReference>
<keyword evidence="4 5" id="KW-0472">Membrane</keyword>